<dbReference type="PROSITE" id="PS51063">
    <property type="entry name" value="HTH_CRP_2"/>
    <property type="match status" value="1"/>
</dbReference>
<dbReference type="CDD" id="cd00038">
    <property type="entry name" value="CAP_ED"/>
    <property type="match status" value="1"/>
</dbReference>
<keyword evidence="2" id="KW-0238">DNA-binding</keyword>
<dbReference type="InterPro" id="IPR036388">
    <property type="entry name" value="WH-like_DNA-bd_sf"/>
</dbReference>
<dbReference type="Pfam" id="PF00027">
    <property type="entry name" value="cNMP_binding"/>
    <property type="match status" value="1"/>
</dbReference>
<dbReference type="InterPro" id="IPR018490">
    <property type="entry name" value="cNMP-bd_dom_sf"/>
</dbReference>
<dbReference type="SUPFAM" id="SSF46785">
    <property type="entry name" value="Winged helix' DNA-binding domain"/>
    <property type="match status" value="1"/>
</dbReference>
<reference evidence="6 7" key="1">
    <citation type="submission" date="2016-01" db="EMBL/GenBank/DDBJ databases">
        <title>Characterization of the Clostridium difficile lineages that are prevalent in Hong Kong and China.</title>
        <authorList>
            <person name="Kwok J.S.-L."/>
            <person name="Lam W.-Y."/>
            <person name="Ip M."/>
            <person name="Chan T.-F."/>
            <person name="Hawkey P.M."/>
            <person name="Tsui S.K.-W."/>
        </authorList>
    </citation>
    <scope>NUCLEOTIDE SEQUENCE [LARGE SCALE GENOMIC DNA]</scope>
    <source>
        <strain evidence="6 7">300064</strain>
    </source>
</reference>
<protein>
    <submittedName>
        <fullName evidence="6">Crp/Fnr family transcriptional regulator</fullName>
    </submittedName>
</protein>
<dbReference type="SMART" id="SM00100">
    <property type="entry name" value="cNMP"/>
    <property type="match status" value="1"/>
</dbReference>
<dbReference type="GO" id="GO:0005829">
    <property type="term" value="C:cytosol"/>
    <property type="evidence" value="ECO:0007669"/>
    <property type="project" value="TreeGrafter"/>
</dbReference>
<evidence type="ECO:0000259" key="5">
    <source>
        <dbReference type="PROSITE" id="PS51063"/>
    </source>
</evidence>
<dbReference type="PANTHER" id="PTHR24567">
    <property type="entry name" value="CRP FAMILY TRANSCRIPTIONAL REGULATORY PROTEIN"/>
    <property type="match status" value="1"/>
</dbReference>
<sequence>MYNIKAFLNDISINKMCVLLEKIQPAKIYNKGDFIFHQEDKADCFYFLKSGAIRTFSTSVNGDERTIFILRKQGVFGTSSFFTNETRRSFVIALSKCEIISIDKEIVNKYISINPNFSLCIIQDLSRDINSLFDQISISTFLDAKQKIAYFIVKSIKNNHCFVKENIFYIYYTQDDIAKILGLSRPTVNKTLSFFKNHNWLETKYSYISILNLQAIENFLI</sequence>
<dbReference type="Proteomes" id="UP000238081">
    <property type="component" value="Unassembled WGS sequence"/>
</dbReference>
<organism evidence="6 7">
    <name type="scientific">Clostridium butyricum</name>
    <dbReference type="NCBI Taxonomy" id="1492"/>
    <lineage>
        <taxon>Bacteria</taxon>
        <taxon>Bacillati</taxon>
        <taxon>Bacillota</taxon>
        <taxon>Clostridia</taxon>
        <taxon>Eubacteriales</taxon>
        <taxon>Clostridiaceae</taxon>
        <taxon>Clostridium</taxon>
    </lineage>
</organism>
<keyword evidence="1" id="KW-0805">Transcription regulation</keyword>
<evidence type="ECO:0000313" key="7">
    <source>
        <dbReference type="Proteomes" id="UP000238081"/>
    </source>
</evidence>
<comment type="caution">
    <text evidence="6">The sequence shown here is derived from an EMBL/GenBank/DDBJ whole genome shotgun (WGS) entry which is preliminary data.</text>
</comment>
<dbReference type="InterPro" id="IPR036390">
    <property type="entry name" value="WH_DNA-bd_sf"/>
</dbReference>
<dbReference type="EMBL" id="LRDH01000139">
    <property type="protein sequence ID" value="PPV12588.1"/>
    <property type="molecule type" value="Genomic_DNA"/>
</dbReference>
<dbReference type="Gene3D" id="1.10.10.10">
    <property type="entry name" value="Winged helix-like DNA-binding domain superfamily/Winged helix DNA-binding domain"/>
    <property type="match status" value="1"/>
</dbReference>
<dbReference type="InterPro" id="IPR050397">
    <property type="entry name" value="Env_Response_Regulators"/>
</dbReference>
<name>A0A2S7F6R3_CLOBU</name>
<dbReference type="AlphaFoldDB" id="A0A2S7F6R3"/>
<evidence type="ECO:0000256" key="2">
    <source>
        <dbReference type="ARBA" id="ARBA00023125"/>
    </source>
</evidence>
<dbReference type="GO" id="GO:0003700">
    <property type="term" value="F:DNA-binding transcription factor activity"/>
    <property type="evidence" value="ECO:0007669"/>
    <property type="project" value="TreeGrafter"/>
</dbReference>
<keyword evidence="3" id="KW-0804">Transcription</keyword>
<dbReference type="PANTHER" id="PTHR24567:SF74">
    <property type="entry name" value="HTH-TYPE TRANSCRIPTIONAL REGULATOR ARCR"/>
    <property type="match status" value="1"/>
</dbReference>
<dbReference type="InterPro" id="IPR000595">
    <property type="entry name" value="cNMP-bd_dom"/>
</dbReference>
<evidence type="ECO:0000313" key="6">
    <source>
        <dbReference type="EMBL" id="PPV12588.1"/>
    </source>
</evidence>
<dbReference type="InterPro" id="IPR014710">
    <property type="entry name" value="RmlC-like_jellyroll"/>
</dbReference>
<dbReference type="RefSeq" id="WP_027634724.1">
    <property type="nucleotide sequence ID" value="NZ_CANCWB010000002.1"/>
</dbReference>
<dbReference type="Gene3D" id="2.60.120.10">
    <property type="entry name" value="Jelly Rolls"/>
    <property type="match status" value="1"/>
</dbReference>
<accession>A0A2S7F6R3</accession>
<feature type="domain" description="Cyclic nucleotide-binding" evidence="4">
    <location>
        <begin position="7"/>
        <end position="128"/>
    </location>
</feature>
<dbReference type="Pfam" id="PF13545">
    <property type="entry name" value="HTH_Crp_2"/>
    <property type="match status" value="1"/>
</dbReference>
<feature type="domain" description="HTH crp-type" evidence="5">
    <location>
        <begin position="142"/>
        <end position="214"/>
    </location>
</feature>
<evidence type="ECO:0000256" key="3">
    <source>
        <dbReference type="ARBA" id="ARBA00023163"/>
    </source>
</evidence>
<dbReference type="InterPro" id="IPR012318">
    <property type="entry name" value="HTH_CRP"/>
</dbReference>
<dbReference type="PROSITE" id="PS50042">
    <property type="entry name" value="CNMP_BINDING_3"/>
    <property type="match status" value="1"/>
</dbReference>
<dbReference type="SUPFAM" id="SSF51206">
    <property type="entry name" value="cAMP-binding domain-like"/>
    <property type="match status" value="1"/>
</dbReference>
<gene>
    <name evidence="6" type="ORF">AWN73_18495</name>
</gene>
<dbReference type="GO" id="GO:0003677">
    <property type="term" value="F:DNA binding"/>
    <property type="evidence" value="ECO:0007669"/>
    <property type="project" value="UniProtKB-KW"/>
</dbReference>
<evidence type="ECO:0000256" key="1">
    <source>
        <dbReference type="ARBA" id="ARBA00023015"/>
    </source>
</evidence>
<proteinExistence type="predicted"/>
<evidence type="ECO:0000259" key="4">
    <source>
        <dbReference type="PROSITE" id="PS50042"/>
    </source>
</evidence>
<dbReference type="SMART" id="SM00419">
    <property type="entry name" value="HTH_CRP"/>
    <property type="match status" value="1"/>
</dbReference>